<dbReference type="AlphaFoldDB" id="A0A3Q9QXY3"/>
<dbReference type="Proteomes" id="UP000282892">
    <property type="component" value="Chromosome"/>
</dbReference>
<dbReference type="EMBL" id="CP022572">
    <property type="protein sequence ID" value="AZU61306.1"/>
    <property type="molecule type" value="Genomic_DNA"/>
</dbReference>
<dbReference type="OrthoDB" id="2936727at2"/>
<name>A0A3Q9QXY3_9BACI</name>
<evidence type="ECO:0000313" key="3">
    <source>
        <dbReference type="Proteomes" id="UP000282892"/>
    </source>
</evidence>
<dbReference type="STRING" id="1193713.GCA_001636315_04154"/>
<gene>
    <name evidence="2" type="ORF">CHR53_08555</name>
</gene>
<feature type="transmembrane region" description="Helical" evidence="1">
    <location>
        <begin position="46"/>
        <end position="68"/>
    </location>
</feature>
<keyword evidence="1" id="KW-1133">Transmembrane helix</keyword>
<proteinExistence type="predicted"/>
<protein>
    <submittedName>
        <fullName evidence="2">Uncharacterized protein</fullName>
    </submittedName>
</protein>
<evidence type="ECO:0000313" key="2">
    <source>
        <dbReference type="EMBL" id="AZU61306.1"/>
    </source>
</evidence>
<dbReference type="KEGG" id="nmk:CHR53_08555"/>
<accession>A0A3Q9QXY3</accession>
<keyword evidence="3" id="KW-1185">Reference proteome</keyword>
<reference evidence="2 3" key="1">
    <citation type="submission" date="2017-07" db="EMBL/GenBank/DDBJ databases">
        <title>The complete genome sequence of Bacillus mesonae strain H20-5, an efficient strain improving plant abiotic stress resistance.</title>
        <authorList>
            <person name="Kim S.Y."/>
            <person name="Song H."/>
            <person name="Sang M.K."/>
            <person name="Weon H.-Y."/>
            <person name="Song J."/>
        </authorList>
    </citation>
    <scope>NUCLEOTIDE SEQUENCE [LARGE SCALE GENOMIC DNA]</scope>
    <source>
        <strain evidence="2 3">H20-5</strain>
    </source>
</reference>
<dbReference type="RefSeq" id="WP_127486193.1">
    <property type="nucleotide sequence ID" value="NZ_CP022572.1"/>
</dbReference>
<organism evidence="2 3">
    <name type="scientific">Neobacillus mesonae</name>
    <dbReference type="NCBI Taxonomy" id="1193713"/>
    <lineage>
        <taxon>Bacteria</taxon>
        <taxon>Bacillati</taxon>
        <taxon>Bacillota</taxon>
        <taxon>Bacilli</taxon>
        <taxon>Bacillales</taxon>
        <taxon>Bacillaceae</taxon>
        <taxon>Neobacillus</taxon>
    </lineage>
</organism>
<keyword evidence="1" id="KW-0472">Membrane</keyword>
<keyword evidence="1" id="KW-0812">Transmembrane</keyword>
<sequence>MVTLAFFILTVLLTLLIAFFDTRIFEYSYVEALRNLFFTEIAAGKYIVFAGLLVGLLISMIIDVRIFLSKKNNKTNGNQA</sequence>
<evidence type="ECO:0000256" key="1">
    <source>
        <dbReference type="SAM" id="Phobius"/>
    </source>
</evidence>